<dbReference type="CDD" id="cd00917">
    <property type="entry name" value="PG-PI_TP"/>
    <property type="match status" value="1"/>
</dbReference>
<evidence type="ECO:0000256" key="1">
    <source>
        <dbReference type="ARBA" id="ARBA00002053"/>
    </source>
</evidence>
<feature type="signal peptide" evidence="8">
    <location>
        <begin position="1"/>
        <end position="24"/>
    </location>
</feature>
<feature type="chain" id="PRO_5016269967" description="Phosphatidylglycerol/phosphatidylinositol transfer protein" evidence="8">
    <location>
        <begin position="25"/>
        <end position="309"/>
    </location>
</feature>
<dbReference type="GeneID" id="37043497"/>
<gene>
    <name evidence="10" type="ORF">FA10DRAFT_266643</name>
</gene>
<dbReference type="PANTHER" id="PTHR11306:SF0">
    <property type="entry name" value="PHOSPHATIDYLGLYCEROL_PHOSPHATIDYLINOSITOL TRANSFER PROTEIN"/>
    <property type="match status" value="1"/>
</dbReference>
<dbReference type="RefSeq" id="XP_025377343.1">
    <property type="nucleotide sequence ID" value="XM_025521581.1"/>
</dbReference>
<dbReference type="FunFam" id="2.70.220.10:FF:000004">
    <property type="entry name" value="Related to phosphatidylglycerol/phosphatidylinositol transfer protein"/>
    <property type="match status" value="1"/>
</dbReference>
<keyword evidence="11" id="KW-1185">Reference proteome</keyword>
<dbReference type="SUPFAM" id="SSF81296">
    <property type="entry name" value="E set domains"/>
    <property type="match status" value="1"/>
</dbReference>
<dbReference type="InterPro" id="IPR039670">
    <property type="entry name" value="NPC2-like"/>
</dbReference>
<dbReference type="Proteomes" id="UP000245768">
    <property type="component" value="Unassembled WGS sequence"/>
</dbReference>
<dbReference type="PANTHER" id="PTHR11306">
    <property type="entry name" value="NIEMANN PICK TYPE C2 PROTEIN NPC2-RELATED"/>
    <property type="match status" value="1"/>
</dbReference>
<protein>
    <recommendedName>
        <fullName evidence="4">Phosphatidylglycerol/phosphatidylinositol transfer protein</fullName>
    </recommendedName>
</protein>
<dbReference type="InterPro" id="IPR014756">
    <property type="entry name" value="Ig_E-set"/>
</dbReference>
<comment type="similarity">
    <text evidence="2">Belongs to the NPC2 family.</text>
</comment>
<dbReference type="OrthoDB" id="6409159at2759"/>
<proteinExistence type="inferred from homology"/>
<dbReference type="InterPro" id="IPR036846">
    <property type="entry name" value="GM2-AP_sf"/>
</dbReference>
<organism evidence="10 11">
    <name type="scientific">Acaromyces ingoldii</name>
    <dbReference type="NCBI Taxonomy" id="215250"/>
    <lineage>
        <taxon>Eukaryota</taxon>
        <taxon>Fungi</taxon>
        <taxon>Dikarya</taxon>
        <taxon>Basidiomycota</taxon>
        <taxon>Ustilaginomycotina</taxon>
        <taxon>Exobasidiomycetes</taxon>
        <taxon>Exobasidiales</taxon>
        <taxon>Cryptobasidiaceae</taxon>
        <taxon>Acaromyces</taxon>
    </lineage>
</organism>
<keyword evidence="6 8" id="KW-0732">Signal</keyword>
<dbReference type="STRING" id="215250.A0A316YQU9"/>
<keyword evidence="7" id="KW-0445">Lipid transport</keyword>
<evidence type="ECO:0000256" key="6">
    <source>
        <dbReference type="ARBA" id="ARBA00022729"/>
    </source>
</evidence>
<evidence type="ECO:0000313" key="11">
    <source>
        <dbReference type="Proteomes" id="UP000245768"/>
    </source>
</evidence>
<evidence type="ECO:0000256" key="2">
    <source>
        <dbReference type="ARBA" id="ARBA00006370"/>
    </source>
</evidence>
<dbReference type="SMART" id="SM00737">
    <property type="entry name" value="ML"/>
    <property type="match status" value="1"/>
</dbReference>
<dbReference type="Gene3D" id="2.70.220.10">
    <property type="entry name" value="Ganglioside GM2 activator"/>
    <property type="match status" value="1"/>
</dbReference>
<evidence type="ECO:0000256" key="4">
    <source>
        <dbReference type="ARBA" id="ARBA00016056"/>
    </source>
</evidence>
<comment type="function">
    <text evidence="1">Catalyzes the intermembrane transfer of phosphatidylglycerol and phosphatidylinositol.</text>
</comment>
<dbReference type="EMBL" id="KZ819636">
    <property type="protein sequence ID" value="PWN90145.1"/>
    <property type="molecule type" value="Genomic_DNA"/>
</dbReference>
<evidence type="ECO:0000256" key="7">
    <source>
        <dbReference type="ARBA" id="ARBA00023055"/>
    </source>
</evidence>
<keyword evidence="5" id="KW-0813">Transport</keyword>
<evidence type="ECO:0000256" key="3">
    <source>
        <dbReference type="ARBA" id="ARBA00011245"/>
    </source>
</evidence>
<dbReference type="InterPro" id="IPR033917">
    <property type="entry name" value="ML_PG-PI_TP"/>
</dbReference>
<evidence type="ECO:0000256" key="8">
    <source>
        <dbReference type="SAM" id="SignalP"/>
    </source>
</evidence>
<evidence type="ECO:0000256" key="5">
    <source>
        <dbReference type="ARBA" id="ARBA00022448"/>
    </source>
</evidence>
<evidence type="ECO:0000259" key="9">
    <source>
        <dbReference type="SMART" id="SM00737"/>
    </source>
</evidence>
<name>A0A316YQU9_9BASI</name>
<comment type="subunit">
    <text evidence="3">Monomer.</text>
</comment>
<dbReference type="InterPro" id="IPR003172">
    <property type="entry name" value="ML_dom"/>
</dbReference>
<feature type="domain" description="MD-2-related lipid-recognition" evidence="9">
    <location>
        <begin position="182"/>
        <end position="304"/>
    </location>
</feature>
<sequence>MRHSSAASFVFGGLLLAAPLSVAASPIDVAPSNQIVFAHDDTPSMQQGGAGKATHREPDLVDQMLAEAQSKGEDLRQWGIEIFDGQAQAMDESSRKLWQAEQQQQEDAEDVFLEVSEFTKDLVADLSDDLEKAKLMMEAAMDDAIFSILPISEQEAKSKKEGLLSLADADTMDGPPGSGWVWNVCGSGDEAIVLQDIKVNPDPPKAGENLTVHAVGEVKHDLKEGSYADVVVKLGFIRLLSRRFDICQLAKDNDAELQCPLEPGHYEITHTTELPKEIPPAKFNVHVNGKTQDDVDLMCMDVSIDFMHH</sequence>
<dbReference type="AlphaFoldDB" id="A0A316YQU9"/>
<dbReference type="InParanoid" id="A0A316YQU9"/>
<dbReference type="Pfam" id="PF02221">
    <property type="entry name" value="E1_DerP2_DerF2"/>
    <property type="match status" value="1"/>
</dbReference>
<dbReference type="GO" id="GO:0032934">
    <property type="term" value="F:sterol binding"/>
    <property type="evidence" value="ECO:0007669"/>
    <property type="project" value="InterPro"/>
</dbReference>
<dbReference type="GO" id="GO:0032366">
    <property type="term" value="P:intracellular sterol transport"/>
    <property type="evidence" value="ECO:0007669"/>
    <property type="project" value="InterPro"/>
</dbReference>
<evidence type="ECO:0000313" key="10">
    <source>
        <dbReference type="EMBL" id="PWN90145.1"/>
    </source>
</evidence>
<accession>A0A316YQU9</accession>
<reference evidence="10 11" key="1">
    <citation type="journal article" date="2018" name="Mol. Biol. Evol.">
        <title>Broad Genomic Sampling Reveals a Smut Pathogenic Ancestry of the Fungal Clade Ustilaginomycotina.</title>
        <authorList>
            <person name="Kijpornyongpan T."/>
            <person name="Mondo S.J."/>
            <person name="Barry K."/>
            <person name="Sandor L."/>
            <person name="Lee J."/>
            <person name="Lipzen A."/>
            <person name="Pangilinan J."/>
            <person name="LaButti K."/>
            <person name="Hainaut M."/>
            <person name="Henrissat B."/>
            <person name="Grigoriev I.V."/>
            <person name="Spatafora J.W."/>
            <person name="Aime M.C."/>
        </authorList>
    </citation>
    <scope>NUCLEOTIDE SEQUENCE [LARGE SCALE GENOMIC DNA]</scope>
    <source>
        <strain evidence="10 11">MCA 4198</strain>
    </source>
</reference>